<dbReference type="InterPro" id="IPR025944">
    <property type="entry name" value="Sigma_54_int_dom_CS"/>
</dbReference>
<feature type="domain" description="Response regulatory" evidence="8">
    <location>
        <begin position="3"/>
        <end position="117"/>
    </location>
</feature>
<feature type="modified residue" description="4-aspartylphosphate" evidence="6">
    <location>
        <position position="52"/>
    </location>
</feature>
<keyword evidence="6" id="KW-0597">Phosphoprotein</keyword>
<protein>
    <submittedName>
        <fullName evidence="9">Sigma-54-dependent Fis family transcriptional regulator</fullName>
    </submittedName>
</protein>
<evidence type="ECO:0000256" key="3">
    <source>
        <dbReference type="ARBA" id="ARBA00023015"/>
    </source>
</evidence>
<dbReference type="CDD" id="cd00156">
    <property type="entry name" value="REC"/>
    <property type="match status" value="1"/>
</dbReference>
<dbReference type="PROSITE" id="PS00688">
    <property type="entry name" value="SIGMA54_INTERACT_3"/>
    <property type="match status" value="1"/>
</dbReference>
<proteinExistence type="predicted"/>
<dbReference type="PANTHER" id="PTHR32071">
    <property type="entry name" value="TRANSCRIPTIONAL REGULATORY PROTEIN"/>
    <property type="match status" value="1"/>
</dbReference>
<evidence type="ECO:0000256" key="2">
    <source>
        <dbReference type="ARBA" id="ARBA00022840"/>
    </source>
</evidence>
<accession>A0A975HKV5</accession>
<dbReference type="InterPro" id="IPR002078">
    <property type="entry name" value="Sigma_54_int"/>
</dbReference>
<dbReference type="Gene3D" id="1.10.8.60">
    <property type="match status" value="1"/>
</dbReference>
<keyword evidence="1" id="KW-0547">Nucleotide-binding</keyword>
<dbReference type="GO" id="GO:0043565">
    <property type="term" value="F:sequence-specific DNA binding"/>
    <property type="evidence" value="ECO:0007669"/>
    <property type="project" value="InterPro"/>
</dbReference>
<dbReference type="Gene3D" id="3.40.50.2300">
    <property type="match status" value="1"/>
</dbReference>
<dbReference type="CDD" id="cd00009">
    <property type="entry name" value="AAA"/>
    <property type="match status" value="1"/>
</dbReference>
<evidence type="ECO:0000256" key="6">
    <source>
        <dbReference type="PROSITE-ProRule" id="PRU00169"/>
    </source>
</evidence>
<dbReference type="SMART" id="SM00382">
    <property type="entry name" value="AAA"/>
    <property type="match status" value="1"/>
</dbReference>
<evidence type="ECO:0000256" key="5">
    <source>
        <dbReference type="ARBA" id="ARBA00023163"/>
    </source>
</evidence>
<organism evidence="9 10">
    <name type="scientific">Pseudoalteromonas xiamenensis</name>
    <dbReference type="NCBI Taxonomy" id="882626"/>
    <lineage>
        <taxon>Bacteria</taxon>
        <taxon>Pseudomonadati</taxon>
        <taxon>Pseudomonadota</taxon>
        <taxon>Gammaproteobacteria</taxon>
        <taxon>Alteromonadales</taxon>
        <taxon>Pseudoalteromonadaceae</taxon>
        <taxon>Pseudoalteromonas</taxon>
    </lineage>
</organism>
<reference evidence="9" key="1">
    <citation type="submission" date="2021-03" db="EMBL/GenBank/DDBJ databases">
        <title>Complete Genome of Pseudoalteromonas xiamenensis STKMTI.2, a new potential marine bacterium producing anti-Vibrio compounds.</title>
        <authorList>
            <person name="Handayani D.P."/>
            <person name="Isnansetyo A."/>
            <person name="Istiqomah I."/>
            <person name="Jumina J."/>
        </authorList>
    </citation>
    <scope>NUCLEOTIDE SEQUENCE</scope>
    <source>
        <strain evidence="9">STKMTI.2</strain>
    </source>
</reference>
<dbReference type="InterPro" id="IPR009057">
    <property type="entry name" value="Homeodomain-like_sf"/>
</dbReference>
<dbReference type="RefSeq" id="WP_208843020.1">
    <property type="nucleotide sequence ID" value="NZ_CP072133.1"/>
</dbReference>
<dbReference type="InterPro" id="IPR002197">
    <property type="entry name" value="HTH_Fis"/>
</dbReference>
<dbReference type="Gene3D" id="3.40.50.300">
    <property type="entry name" value="P-loop containing nucleotide triphosphate hydrolases"/>
    <property type="match status" value="1"/>
</dbReference>
<dbReference type="SUPFAM" id="SSF52172">
    <property type="entry name" value="CheY-like"/>
    <property type="match status" value="1"/>
</dbReference>
<feature type="domain" description="Sigma-54 factor interaction" evidence="7">
    <location>
        <begin position="130"/>
        <end position="357"/>
    </location>
</feature>
<keyword evidence="4" id="KW-0238">DNA-binding</keyword>
<dbReference type="InterPro" id="IPR011006">
    <property type="entry name" value="CheY-like_superfamily"/>
</dbReference>
<dbReference type="KEGG" id="pxi:J5O05_16620"/>
<dbReference type="PROSITE" id="PS50110">
    <property type="entry name" value="RESPONSE_REGULATORY"/>
    <property type="match status" value="1"/>
</dbReference>
<evidence type="ECO:0000256" key="4">
    <source>
        <dbReference type="ARBA" id="ARBA00023125"/>
    </source>
</evidence>
<dbReference type="PROSITE" id="PS00676">
    <property type="entry name" value="SIGMA54_INTERACT_2"/>
    <property type="match status" value="1"/>
</dbReference>
<sequence>MKTVLLVDDDDQFVQIAARILEHLGCLCDISLSVEEAKALLQHQHYDHLFIDFMLPDGSGLHLVDWLRKQGNQVPVTLISGHPSVKTALDKLCVDGITHLLKPLVAEDFASILSPKKKPAITSKLKFGCLIGNSPAMNQLYDLIARVAKTNANVMLQGESGVGKEMVAQAIHNSSEVEGSYVGVNCGAIAKELIGSELFGHEKGAFTGAVAQKMGVFEQANKGTLFLDEVTEMPIDLQPNLLRVLETNSLTRVGGTSVIKTNCRIISATNRTMEELASQNVIREDIYFRLAVFPITIPPLRDRKEDITLLVAFFLDKFNQQGNTRYEVSDQDLKKLSLYDWPGNVRELKHCVHRAYILADQRTNKLVFDNAFSSPFSLYSSPRSEPSLNELSNNIVSPSSGATLHNVQAGKTIEEVEKALIFETLKSVDGNKTSAAKMLGISTKTLYNRLTSYQITE</sequence>
<dbReference type="GO" id="GO:0006355">
    <property type="term" value="P:regulation of DNA-templated transcription"/>
    <property type="evidence" value="ECO:0007669"/>
    <property type="project" value="InterPro"/>
</dbReference>
<dbReference type="AlphaFoldDB" id="A0A975HKV5"/>
<dbReference type="Pfam" id="PF00158">
    <property type="entry name" value="Sigma54_activat"/>
    <property type="match status" value="1"/>
</dbReference>
<dbReference type="InterPro" id="IPR058031">
    <property type="entry name" value="AAA_lid_NorR"/>
</dbReference>
<dbReference type="InterPro" id="IPR003593">
    <property type="entry name" value="AAA+_ATPase"/>
</dbReference>
<dbReference type="SUPFAM" id="SSF52540">
    <property type="entry name" value="P-loop containing nucleoside triphosphate hydrolases"/>
    <property type="match status" value="1"/>
</dbReference>
<dbReference type="InterPro" id="IPR025943">
    <property type="entry name" value="Sigma_54_int_dom_ATP-bd_2"/>
</dbReference>
<keyword evidence="3" id="KW-0805">Transcription regulation</keyword>
<dbReference type="InterPro" id="IPR027417">
    <property type="entry name" value="P-loop_NTPase"/>
</dbReference>
<dbReference type="Pfam" id="PF25601">
    <property type="entry name" value="AAA_lid_14"/>
    <property type="match status" value="1"/>
</dbReference>
<dbReference type="GO" id="GO:0005524">
    <property type="term" value="F:ATP binding"/>
    <property type="evidence" value="ECO:0007669"/>
    <property type="project" value="UniProtKB-KW"/>
</dbReference>
<dbReference type="Proteomes" id="UP000664904">
    <property type="component" value="Chromosome"/>
</dbReference>
<keyword evidence="2" id="KW-0067">ATP-binding</keyword>
<gene>
    <name evidence="9" type="ORF">J5O05_16620</name>
</gene>
<dbReference type="PROSITE" id="PS00675">
    <property type="entry name" value="SIGMA54_INTERACT_1"/>
    <property type="match status" value="1"/>
</dbReference>
<dbReference type="PROSITE" id="PS50045">
    <property type="entry name" value="SIGMA54_INTERACT_4"/>
    <property type="match status" value="1"/>
</dbReference>
<evidence type="ECO:0000259" key="7">
    <source>
        <dbReference type="PROSITE" id="PS50045"/>
    </source>
</evidence>
<dbReference type="InterPro" id="IPR001789">
    <property type="entry name" value="Sig_transdc_resp-reg_receiver"/>
</dbReference>
<evidence type="ECO:0000256" key="1">
    <source>
        <dbReference type="ARBA" id="ARBA00022741"/>
    </source>
</evidence>
<dbReference type="FunFam" id="3.40.50.300:FF:000006">
    <property type="entry name" value="DNA-binding transcriptional regulator NtrC"/>
    <property type="match status" value="1"/>
</dbReference>
<dbReference type="EMBL" id="CP072133">
    <property type="protein sequence ID" value="QTH71379.1"/>
    <property type="molecule type" value="Genomic_DNA"/>
</dbReference>
<keyword evidence="5" id="KW-0804">Transcription</keyword>
<dbReference type="Gene3D" id="1.10.10.60">
    <property type="entry name" value="Homeodomain-like"/>
    <property type="match status" value="1"/>
</dbReference>
<dbReference type="SMART" id="SM00448">
    <property type="entry name" value="REC"/>
    <property type="match status" value="1"/>
</dbReference>
<dbReference type="GO" id="GO:0000160">
    <property type="term" value="P:phosphorelay signal transduction system"/>
    <property type="evidence" value="ECO:0007669"/>
    <property type="project" value="InterPro"/>
</dbReference>
<dbReference type="SUPFAM" id="SSF46689">
    <property type="entry name" value="Homeodomain-like"/>
    <property type="match status" value="1"/>
</dbReference>
<evidence type="ECO:0000259" key="8">
    <source>
        <dbReference type="PROSITE" id="PS50110"/>
    </source>
</evidence>
<evidence type="ECO:0000313" key="10">
    <source>
        <dbReference type="Proteomes" id="UP000664904"/>
    </source>
</evidence>
<evidence type="ECO:0000313" key="9">
    <source>
        <dbReference type="EMBL" id="QTH71379.1"/>
    </source>
</evidence>
<dbReference type="Pfam" id="PF02954">
    <property type="entry name" value="HTH_8"/>
    <property type="match status" value="1"/>
</dbReference>
<name>A0A975HKV5_9GAMM</name>
<dbReference type="PRINTS" id="PR01590">
    <property type="entry name" value="HTHFIS"/>
</dbReference>
<dbReference type="InterPro" id="IPR025662">
    <property type="entry name" value="Sigma_54_int_dom_ATP-bd_1"/>
</dbReference>
<dbReference type="Pfam" id="PF00072">
    <property type="entry name" value="Response_reg"/>
    <property type="match status" value="1"/>
</dbReference>
<keyword evidence="10" id="KW-1185">Reference proteome</keyword>